<proteinExistence type="predicted"/>
<feature type="region of interest" description="Disordered" evidence="1">
    <location>
        <begin position="115"/>
        <end position="135"/>
    </location>
</feature>
<comment type="caution">
    <text evidence="2">The sequence shown here is derived from an EMBL/GenBank/DDBJ whole genome shotgun (WGS) entry which is preliminary data.</text>
</comment>
<accession>A0A3R7X3T3</accession>
<dbReference type="AlphaFoldDB" id="A0A3R7X3T3"/>
<dbReference type="Proteomes" id="UP000284702">
    <property type="component" value="Unassembled WGS sequence"/>
</dbReference>
<sequence>MKVMTLQESRQRVAALPATPATPSTFKAATEMRYVAFRPLEEPEIVGSDAKLAKFYAPCSGFWLRIENFARVKAAQALSKSRTYLSISAYQHEDHDMTFSDMVALNEDANIDEEAKGDGCEDVSANDAIDSSSDDDMEEYVDRAWKKAEVLDVRDVEGLENVRWEQGLQVQGPTDLFVHANHAASHDQTIILPQHEDLFVDPVKDTPQHM</sequence>
<reference evidence="2" key="1">
    <citation type="submission" date="2018-07" db="EMBL/GenBank/DDBJ databases">
        <title>Annotation of Aphanomyces astaci genome assembly.</title>
        <authorList>
            <person name="Studholme D.J."/>
        </authorList>
    </citation>
    <scope>NUCLEOTIDE SEQUENCE [LARGE SCALE GENOMIC DNA]</scope>
    <source>
        <strain evidence="2">Pc</strain>
    </source>
</reference>
<dbReference type="VEuPathDB" id="FungiDB:H257_13711"/>
<evidence type="ECO:0000313" key="2">
    <source>
        <dbReference type="EMBL" id="RQM26598.1"/>
    </source>
</evidence>
<evidence type="ECO:0000256" key="1">
    <source>
        <dbReference type="SAM" id="MobiDB-lite"/>
    </source>
</evidence>
<name>A0A3R7X3T3_APHAT</name>
<gene>
    <name evidence="2" type="ORF">B5M09_002383</name>
</gene>
<dbReference type="EMBL" id="MZMZ02002267">
    <property type="protein sequence ID" value="RQM26598.1"/>
    <property type="molecule type" value="Genomic_DNA"/>
</dbReference>
<evidence type="ECO:0000313" key="3">
    <source>
        <dbReference type="Proteomes" id="UP000284702"/>
    </source>
</evidence>
<keyword evidence="3" id="KW-1185">Reference proteome</keyword>
<feature type="compositionally biased region" description="Low complexity" evidence="1">
    <location>
        <begin position="122"/>
        <end position="131"/>
    </location>
</feature>
<organism evidence="2 3">
    <name type="scientific">Aphanomyces astaci</name>
    <name type="common">Crayfish plague agent</name>
    <dbReference type="NCBI Taxonomy" id="112090"/>
    <lineage>
        <taxon>Eukaryota</taxon>
        <taxon>Sar</taxon>
        <taxon>Stramenopiles</taxon>
        <taxon>Oomycota</taxon>
        <taxon>Saprolegniomycetes</taxon>
        <taxon>Saprolegniales</taxon>
        <taxon>Verrucalvaceae</taxon>
        <taxon>Aphanomyces</taxon>
    </lineage>
</organism>
<protein>
    <submittedName>
        <fullName evidence="2">Uncharacterized protein</fullName>
    </submittedName>
</protein>